<dbReference type="Gene3D" id="1.10.357.10">
    <property type="entry name" value="Tetracycline Repressor, domain 2"/>
    <property type="match status" value="1"/>
</dbReference>
<reference evidence="8" key="1">
    <citation type="submission" date="2016-10" db="EMBL/GenBank/DDBJ databases">
        <authorList>
            <person name="Varghese N."/>
            <person name="Submissions S."/>
        </authorList>
    </citation>
    <scope>NUCLEOTIDE SEQUENCE [LARGE SCALE GENOMIC DNA]</scope>
    <source>
        <strain evidence="8">CGMCC 4.3568</strain>
    </source>
</reference>
<dbReference type="SUPFAM" id="SSF48498">
    <property type="entry name" value="Tetracyclin repressor-like, C-terminal domain"/>
    <property type="match status" value="1"/>
</dbReference>
<dbReference type="GO" id="GO:0000976">
    <property type="term" value="F:transcription cis-regulatory region binding"/>
    <property type="evidence" value="ECO:0007669"/>
    <property type="project" value="TreeGrafter"/>
</dbReference>
<dbReference type="Pfam" id="PF17932">
    <property type="entry name" value="TetR_C_24"/>
    <property type="match status" value="1"/>
</dbReference>
<keyword evidence="4" id="KW-0804">Transcription</keyword>
<organism evidence="7 8">
    <name type="scientific">Amycolatopsis marina</name>
    <dbReference type="NCBI Taxonomy" id="490629"/>
    <lineage>
        <taxon>Bacteria</taxon>
        <taxon>Bacillati</taxon>
        <taxon>Actinomycetota</taxon>
        <taxon>Actinomycetes</taxon>
        <taxon>Pseudonocardiales</taxon>
        <taxon>Pseudonocardiaceae</taxon>
        <taxon>Amycolatopsis</taxon>
    </lineage>
</organism>
<dbReference type="GO" id="GO:0003700">
    <property type="term" value="F:DNA-binding transcription factor activity"/>
    <property type="evidence" value="ECO:0007669"/>
    <property type="project" value="TreeGrafter"/>
</dbReference>
<gene>
    <name evidence="7" type="ORF">SAMN05216266_103226</name>
</gene>
<evidence type="ECO:0000256" key="4">
    <source>
        <dbReference type="ARBA" id="ARBA00023163"/>
    </source>
</evidence>
<accession>A0A1I0XHQ8</accession>
<evidence type="ECO:0000313" key="7">
    <source>
        <dbReference type="EMBL" id="SFB00541.1"/>
    </source>
</evidence>
<evidence type="ECO:0000256" key="1">
    <source>
        <dbReference type="ARBA" id="ARBA00022491"/>
    </source>
</evidence>
<dbReference type="InterPro" id="IPR001647">
    <property type="entry name" value="HTH_TetR"/>
</dbReference>
<dbReference type="RefSeq" id="WP_091671367.1">
    <property type="nucleotide sequence ID" value="NZ_FOKG01000003.1"/>
</dbReference>
<evidence type="ECO:0000256" key="5">
    <source>
        <dbReference type="PROSITE-ProRule" id="PRU00335"/>
    </source>
</evidence>
<dbReference type="STRING" id="490629.SAMN05216266_103226"/>
<keyword evidence="2" id="KW-0805">Transcription regulation</keyword>
<keyword evidence="3 5" id="KW-0238">DNA-binding</keyword>
<feature type="DNA-binding region" description="H-T-H motif" evidence="5">
    <location>
        <begin position="34"/>
        <end position="53"/>
    </location>
</feature>
<keyword evidence="8" id="KW-1185">Reference proteome</keyword>
<dbReference type="PROSITE" id="PS50977">
    <property type="entry name" value="HTH_TETR_2"/>
    <property type="match status" value="1"/>
</dbReference>
<name>A0A1I0XHQ8_9PSEU</name>
<evidence type="ECO:0000256" key="3">
    <source>
        <dbReference type="ARBA" id="ARBA00023125"/>
    </source>
</evidence>
<dbReference type="AlphaFoldDB" id="A0A1I0XHQ8"/>
<evidence type="ECO:0000256" key="2">
    <source>
        <dbReference type="ARBA" id="ARBA00023015"/>
    </source>
</evidence>
<dbReference type="Gene3D" id="1.10.10.60">
    <property type="entry name" value="Homeodomain-like"/>
    <property type="match status" value="1"/>
</dbReference>
<dbReference type="Proteomes" id="UP000243799">
    <property type="component" value="Unassembled WGS sequence"/>
</dbReference>
<evidence type="ECO:0000313" key="8">
    <source>
        <dbReference type="Proteomes" id="UP000243799"/>
    </source>
</evidence>
<dbReference type="PANTHER" id="PTHR30055">
    <property type="entry name" value="HTH-TYPE TRANSCRIPTIONAL REGULATOR RUTR"/>
    <property type="match status" value="1"/>
</dbReference>
<dbReference type="InterPro" id="IPR050109">
    <property type="entry name" value="HTH-type_TetR-like_transc_reg"/>
</dbReference>
<evidence type="ECO:0000259" key="6">
    <source>
        <dbReference type="PROSITE" id="PS50977"/>
    </source>
</evidence>
<dbReference type="InterPro" id="IPR041490">
    <property type="entry name" value="KstR2_TetR_C"/>
</dbReference>
<dbReference type="SUPFAM" id="SSF46689">
    <property type="entry name" value="Homeodomain-like"/>
    <property type="match status" value="1"/>
</dbReference>
<dbReference type="EMBL" id="FOKG01000003">
    <property type="protein sequence ID" value="SFB00541.1"/>
    <property type="molecule type" value="Genomic_DNA"/>
</dbReference>
<proteinExistence type="predicted"/>
<feature type="domain" description="HTH tetR-type" evidence="6">
    <location>
        <begin position="11"/>
        <end position="71"/>
    </location>
</feature>
<dbReference type="InterPro" id="IPR009057">
    <property type="entry name" value="Homeodomain-like_sf"/>
</dbReference>
<dbReference type="PRINTS" id="PR00455">
    <property type="entry name" value="HTHTETR"/>
</dbReference>
<dbReference type="PANTHER" id="PTHR30055:SF175">
    <property type="entry name" value="HTH-TYPE TRANSCRIPTIONAL REPRESSOR KSTR2"/>
    <property type="match status" value="1"/>
</dbReference>
<dbReference type="OrthoDB" id="1669699at2"/>
<dbReference type="InterPro" id="IPR036271">
    <property type="entry name" value="Tet_transcr_reg_TetR-rel_C_sf"/>
</dbReference>
<keyword evidence="1" id="KW-0678">Repressor</keyword>
<sequence length="242" mass="26810">MSTSRLRRPTAGKSGAILETFTRYVAERGYDGTNFGDIAEELEISKGTIVHHYGTKDQLLAALHESYMQRRLREAREIVERLASPSERLAGLLFAFMLYQVHDRAATVAFQREIARLARHVALAEGVRLRSEYLSLVRSLLRDGIAEGEFRDCDVRVQSLLFFGSAHWAWTWFDPEGSDTVEQVGANLVDLVLSSLLINRDRLGELTDLDGHVLATVLGCLSNATGTGDTAEEPAQPVPAIP</sequence>
<protein>
    <submittedName>
        <fullName evidence="7">Transcriptional regulator, TetR family</fullName>
    </submittedName>
</protein>
<dbReference type="Pfam" id="PF00440">
    <property type="entry name" value="TetR_N"/>
    <property type="match status" value="1"/>
</dbReference>